<keyword evidence="8" id="KW-1185">Reference proteome</keyword>
<keyword evidence="5" id="KW-0238">DNA-binding</keyword>
<gene>
    <name evidence="7" type="ORF">DP115_19305</name>
</gene>
<evidence type="ECO:0000256" key="5">
    <source>
        <dbReference type="ARBA" id="ARBA00023125"/>
    </source>
</evidence>
<keyword evidence="6" id="KW-0804">Transcription</keyword>
<accession>A0ABX1MFZ3</accession>
<dbReference type="InterPro" id="IPR043135">
    <property type="entry name" value="Fur_C"/>
</dbReference>
<dbReference type="InterPro" id="IPR002481">
    <property type="entry name" value="FUR"/>
</dbReference>
<evidence type="ECO:0000256" key="6">
    <source>
        <dbReference type="ARBA" id="ARBA00023163"/>
    </source>
</evidence>
<name>A0ABX1MFZ3_9CYAN</name>
<keyword evidence="4" id="KW-0805">Transcription regulation</keyword>
<keyword evidence="2" id="KW-0678">Repressor</keyword>
<keyword evidence="3" id="KW-0862">Zinc</keyword>
<dbReference type="EMBL" id="QMEC01000077">
    <property type="protein sequence ID" value="NMF64797.1"/>
    <property type="molecule type" value="Genomic_DNA"/>
</dbReference>
<comment type="similarity">
    <text evidence="1">Belongs to the Fur family.</text>
</comment>
<evidence type="ECO:0000313" key="7">
    <source>
        <dbReference type="EMBL" id="NMF64797.1"/>
    </source>
</evidence>
<sequence length="171" mass="19544">MYTSDTLKAELKAKGYRFTPQRQVIFKIFQHVVKGDHLSAEKVHQLLVERGEGMSLSTVYRTLKIMARMGILRELELAQAQKYYELNTTSNFHHHHIVCVQCHQALEFGNQAIIKQATKQVKKAGLELIDCQLTLHAICPEAIQKGWPASVPTHWICSRVTKTNNEFENTA</sequence>
<dbReference type="PANTHER" id="PTHR33202">
    <property type="entry name" value="ZINC UPTAKE REGULATION PROTEIN"/>
    <property type="match status" value="1"/>
</dbReference>
<dbReference type="Pfam" id="PF01475">
    <property type="entry name" value="FUR"/>
    <property type="match status" value="1"/>
</dbReference>
<dbReference type="Gene3D" id="1.10.10.10">
    <property type="entry name" value="Winged helix-like DNA-binding domain superfamily/Winged helix DNA-binding domain"/>
    <property type="match status" value="1"/>
</dbReference>
<evidence type="ECO:0000256" key="2">
    <source>
        <dbReference type="ARBA" id="ARBA00022491"/>
    </source>
</evidence>
<proteinExistence type="inferred from homology"/>
<evidence type="ECO:0000256" key="4">
    <source>
        <dbReference type="ARBA" id="ARBA00023015"/>
    </source>
</evidence>
<evidence type="ECO:0000313" key="8">
    <source>
        <dbReference type="Proteomes" id="UP000762253"/>
    </source>
</evidence>
<dbReference type="Gene3D" id="3.30.1490.190">
    <property type="match status" value="1"/>
</dbReference>
<dbReference type="SUPFAM" id="SSF46785">
    <property type="entry name" value="Winged helix' DNA-binding domain"/>
    <property type="match status" value="1"/>
</dbReference>
<dbReference type="Proteomes" id="UP000762253">
    <property type="component" value="Unassembled WGS sequence"/>
</dbReference>
<dbReference type="InterPro" id="IPR036388">
    <property type="entry name" value="WH-like_DNA-bd_sf"/>
</dbReference>
<dbReference type="CDD" id="cd07153">
    <property type="entry name" value="Fur_like"/>
    <property type="match status" value="1"/>
</dbReference>
<evidence type="ECO:0000256" key="1">
    <source>
        <dbReference type="ARBA" id="ARBA00007957"/>
    </source>
</evidence>
<comment type="caution">
    <text evidence="7">The sequence shown here is derived from an EMBL/GenBank/DDBJ whole genome shotgun (WGS) entry which is preliminary data.</text>
</comment>
<dbReference type="InterPro" id="IPR036390">
    <property type="entry name" value="WH_DNA-bd_sf"/>
</dbReference>
<protein>
    <submittedName>
        <fullName evidence="7">Transcriptional repressor</fullName>
    </submittedName>
</protein>
<dbReference type="PANTHER" id="PTHR33202:SF19">
    <property type="entry name" value="FERRIC UPTAKE REGULATION PROTEIN"/>
    <property type="match status" value="1"/>
</dbReference>
<dbReference type="RefSeq" id="WP_169266380.1">
    <property type="nucleotide sequence ID" value="NZ_QMEC01000077.1"/>
</dbReference>
<reference evidence="7 8" key="1">
    <citation type="submission" date="2018-06" db="EMBL/GenBank/DDBJ databases">
        <title>Comparative genomics of Brasilonema spp. strains.</title>
        <authorList>
            <person name="Alvarenga D.O."/>
            <person name="Fiore M.F."/>
            <person name="Varani A.M."/>
        </authorList>
    </citation>
    <scope>NUCLEOTIDE SEQUENCE [LARGE SCALE GENOMIC DNA]</scope>
    <source>
        <strain evidence="7 8">UFV-OR1</strain>
    </source>
</reference>
<evidence type="ECO:0000256" key="3">
    <source>
        <dbReference type="ARBA" id="ARBA00022833"/>
    </source>
</evidence>
<organism evidence="7 8">
    <name type="scientific">Brasilonema octagenarum UFV-OR1</name>
    <dbReference type="NCBI Taxonomy" id="417115"/>
    <lineage>
        <taxon>Bacteria</taxon>
        <taxon>Bacillati</taxon>
        <taxon>Cyanobacteriota</taxon>
        <taxon>Cyanophyceae</taxon>
        <taxon>Nostocales</taxon>
        <taxon>Scytonemataceae</taxon>
        <taxon>Brasilonema</taxon>
        <taxon>Octagenarum group</taxon>
    </lineage>
</organism>